<keyword evidence="2" id="KW-1185">Reference proteome</keyword>
<protein>
    <submittedName>
        <fullName evidence="1">Uncharacterized protein</fullName>
    </submittedName>
</protein>
<dbReference type="EMBL" id="FMBC01000039">
    <property type="protein sequence ID" value="SCC57014.1"/>
    <property type="molecule type" value="Genomic_DNA"/>
</dbReference>
<evidence type="ECO:0000313" key="1">
    <source>
        <dbReference type="EMBL" id="SCC57014.1"/>
    </source>
</evidence>
<accession>A0A1C4FMG0</accession>
<evidence type="ECO:0000313" key="2">
    <source>
        <dbReference type="Proteomes" id="UP000198515"/>
    </source>
</evidence>
<sequence length="52" mass="5980">MGNNCGFYSGHNLDRFQVRTWEKIMKLGFYAGTPENSVTKAKKHLICMTLNK</sequence>
<proteinExistence type="predicted"/>
<organism evidence="1 2">
    <name type="scientific">Kosakonia oryziphila</name>
    <dbReference type="NCBI Taxonomy" id="1005667"/>
    <lineage>
        <taxon>Bacteria</taxon>
        <taxon>Pseudomonadati</taxon>
        <taxon>Pseudomonadota</taxon>
        <taxon>Gammaproteobacteria</taxon>
        <taxon>Enterobacterales</taxon>
        <taxon>Enterobacteriaceae</taxon>
        <taxon>Kosakonia</taxon>
    </lineage>
</organism>
<gene>
    <name evidence="1" type="ORF">GA0061070_10392</name>
</gene>
<reference evidence="2" key="1">
    <citation type="submission" date="2016-08" db="EMBL/GenBank/DDBJ databases">
        <authorList>
            <person name="Varghese N."/>
            <person name="Submissions Spin"/>
        </authorList>
    </citation>
    <scope>NUCLEOTIDE SEQUENCE [LARGE SCALE GENOMIC DNA]</scope>
    <source>
        <strain evidence="2">REICA_142</strain>
    </source>
</reference>
<name>A0A1C4FMG0_9ENTR</name>
<dbReference type="Proteomes" id="UP000198515">
    <property type="component" value="Unassembled WGS sequence"/>
</dbReference>
<dbReference type="AlphaFoldDB" id="A0A1C4FMG0"/>